<dbReference type="OrthoDB" id="9773221at2"/>
<evidence type="ECO:0000313" key="10">
    <source>
        <dbReference type="Proteomes" id="UP000184526"/>
    </source>
</evidence>
<comment type="subcellular location">
    <subcellularLocation>
        <location evidence="1 7">Cell membrane</location>
        <topology evidence="1 7">Multi-pass membrane protein</topology>
    </subcellularLocation>
</comment>
<evidence type="ECO:0000256" key="7">
    <source>
        <dbReference type="RuleBase" id="RU363032"/>
    </source>
</evidence>
<dbReference type="SUPFAM" id="SSF161098">
    <property type="entry name" value="MetI-like"/>
    <property type="match status" value="1"/>
</dbReference>
<organism evidence="9 10">
    <name type="scientific">Clostridium collagenovorans DSM 3089</name>
    <dbReference type="NCBI Taxonomy" id="1121306"/>
    <lineage>
        <taxon>Bacteria</taxon>
        <taxon>Bacillati</taxon>
        <taxon>Bacillota</taxon>
        <taxon>Clostridia</taxon>
        <taxon>Eubacteriales</taxon>
        <taxon>Clostridiaceae</taxon>
        <taxon>Clostridium</taxon>
    </lineage>
</organism>
<feature type="transmembrane region" description="Helical" evidence="7">
    <location>
        <begin position="99"/>
        <end position="122"/>
    </location>
</feature>
<dbReference type="Proteomes" id="UP000184526">
    <property type="component" value="Unassembled WGS sequence"/>
</dbReference>
<keyword evidence="3" id="KW-1003">Cell membrane</keyword>
<dbReference type="InterPro" id="IPR045621">
    <property type="entry name" value="BPD_transp_1_N"/>
</dbReference>
<dbReference type="Gene3D" id="1.10.3720.10">
    <property type="entry name" value="MetI-like"/>
    <property type="match status" value="1"/>
</dbReference>
<keyword evidence="10" id="KW-1185">Reference proteome</keyword>
<evidence type="ECO:0000259" key="8">
    <source>
        <dbReference type="PROSITE" id="PS50928"/>
    </source>
</evidence>
<feature type="transmembrane region" description="Helical" evidence="7">
    <location>
        <begin position="182"/>
        <end position="201"/>
    </location>
</feature>
<feature type="transmembrane region" description="Helical" evidence="7">
    <location>
        <begin position="237"/>
        <end position="262"/>
    </location>
</feature>
<dbReference type="GO" id="GO:0055085">
    <property type="term" value="P:transmembrane transport"/>
    <property type="evidence" value="ECO:0007669"/>
    <property type="project" value="InterPro"/>
</dbReference>
<dbReference type="RefSeq" id="WP_072832460.1">
    <property type="nucleotide sequence ID" value="NZ_FQXP01000011.1"/>
</dbReference>
<dbReference type="Pfam" id="PF00528">
    <property type="entry name" value="BPD_transp_1"/>
    <property type="match status" value="1"/>
</dbReference>
<evidence type="ECO:0000313" key="9">
    <source>
        <dbReference type="EMBL" id="SHI06516.1"/>
    </source>
</evidence>
<evidence type="ECO:0000256" key="3">
    <source>
        <dbReference type="ARBA" id="ARBA00022475"/>
    </source>
</evidence>
<reference evidence="9 10" key="1">
    <citation type="submission" date="2016-11" db="EMBL/GenBank/DDBJ databases">
        <authorList>
            <person name="Jaros S."/>
            <person name="Januszkiewicz K."/>
            <person name="Wedrychowicz H."/>
        </authorList>
    </citation>
    <scope>NUCLEOTIDE SEQUENCE [LARGE SCALE GENOMIC DNA]</scope>
    <source>
        <strain evidence="9 10">DSM 3089</strain>
    </source>
</reference>
<feature type="transmembrane region" description="Helical" evidence="7">
    <location>
        <begin position="12"/>
        <end position="30"/>
    </location>
</feature>
<evidence type="ECO:0000256" key="2">
    <source>
        <dbReference type="ARBA" id="ARBA00022448"/>
    </source>
</evidence>
<proteinExistence type="inferred from homology"/>
<dbReference type="InterPro" id="IPR000515">
    <property type="entry name" value="MetI-like"/>
</dbReference>
<evidence type="ECO:0000256" key="6">
    <source>
        <dbReference type="ARBA" id="ARBA00023136"/>
    </source>
</evidence>
<protein>
    <submittedName>
        <fullName evidence="9">Peptide/nickel transport system permease protein</fullName>
    </submittedName>
</protein>
<keyword evidence="2 7" id="KW-0813">Transport</keyword>
<keyword evidence="5 7" id="KW-1133">Transmembrane helix</keyword>
<dbReference type="PANTHER" id="PTHR43163">
    <property type="entry name" value="DIPEPTIDE TRANSPORT SYSTEM PERMEASE PROTEIN DPPB-RELATED"/>
    <property type="match status" value="1"/>
</dbReference>
<sequence>MKNFVLKRVLQIIPVIFLVSVFAFLIINLAPGDPVNMYIDSSMTEQDVERIRVEMGLDQPVHVRYVKWIKNVAKGDLGYSIVNHQPVSTLIKERIPATVGLMGTSLLISIIISIPLGLIAGLNKNKKIDNVIGFVSYIGVSIPSFWFAILLIVLFSLILKWLPSNGMRTVGVESMWDLIKHGIMPVIVLSLYNIAVFTRYIRANTISQLSEDYVMTATAKGLSRNEVLIKHILKNCLLPIITLVGMNLAHLVSGAFITETVFGWPGMGSLGMSGILSRDYPVIMGFTMLSCLLLVIGNMLADTLYGVIDPRIKQGVKS</sequence>
<dbReference type="PANTHER" id="PTHR43163:SF6">
    <property type="entry name" value="DIPEPTIDE TRANSPORT SYSTEM PERMEASE PROTEIN DPPB-RELATED"/>
    <property type="match status" value="1"/>
</dbReference>
<keyword evidence="6 7" id="KW-0472">Membrane</keyword>
<dbReference type="CDD" id="cd06261">
    <property type="entry name" value="TM_PBP2"/>
    <property type="match status" value="1"/>
</dbReference>
<accession>A0A1M5Y3H1</accession>
<keyword evidence="4 7" id="KW-0812">Transmembrane</keyword>
<dbReference type="STRING" id="1121306.SAMN02745196_02620"/>
<dbReference type="AlphaFoldDB" id="A0A1M5Y3H1"/>
<evidence type="ECO:0000256" key="5">
    <source>
        <dbReference type="ARBA" id="ARBA00022989"/>
    </source>
</evidence>
<dbReference type="InterPro" id="IPR035906">
    <property type="entry name" value="MetI-like_sf"/>
</dbReference>
<name>A0A1M5Y3H1_9CLOT</name>
<feature type="domain" description="ABC transmembrane type-1" evidence="8">
    <location>
        <begin position="95"/>
        <end position="301"/>
    </location>
</feature>
<dbReference type="EMBL" id="FQXP01000011">
    <property type="protein sequence ID" value="SHI06516.1"/>
    <property type="molecule type" value="Genomic_DNA"/>
</dbReference>
<evidence type="ECO:0000256" key="1">
    <source>
        <dbReference type="ARBA" id="ARBA00004651"/>
    </source>
</evidence>
<gene>
    <name evidence="9" type="ORF">SAMN02745196_02620</name>
</gene>
<dbReference type="GO" id="GO:0005886">
    <property type="term" value="C:plasma membrane"/>
    <property type="evidence" value="ECO:0007669"/>
    <property type="project" value="UniProtKB-SubCell"/>
</dbReference>
<dbReference type="PROSITE" id="PS50928">
    <property type="entry name" value="ABC_TM1"/>
    <property type="match status" value="1"/>
</dbReference>
<feature type="transmembrane region" description="Helical" evidence="7">
    <location>
        <begin position="282"/>
        <end position="308"/>
    </location>
</feature>
<dbReference type="Pfam" id="PF19300">
    <property type="entry name" value="BPD_transp_1_N"/>
    <property type="match status" value="1"/>
</dbReference>
<feature type="transmembrane region" description="Helical" evidence="7">
    <location>
        <begin position="134"/>
        <end position="162"/>
    </location>
</feature>
<comment type="similarity">
    <text evidence="7">Belongs to the binding-protein-dependent transport system permease family.</text>
</comment>
<evidence type="ECO:0000256" key="4">
    <source>
        <dbReference type="ARBA" id="ARBA00022692"/>
    </source>
</evidence>